<accession>A0A7Y9NSD8</accession>
<protein>
    <submittedName>
        <fullName evidence="1">Uncharacterized protein</fullName>
    </submittedName>
</protein>
<sequence>MAPPRTWLGRAEEIVEVLRKMKSPQIDRPAIEELFQLQRRAAITLMKQAGALAGPGEEFLVGRRELVVWVEKTFKTEAAVLERKKSAGEELSRSVQEVQAVRAALHAQGRPPVSFPLVDDVLRATFTSLPSSVCVEPGRITIDFPAGQPEAVLPLLYELSMAIANDFGGLREICNVALSIDELLSDLQRSKELVIESSCSTF</sequence>
<comment type="caution">
    <text evidence="1">The sequence shown here is derived from an EMBL/GenBank/DDBJ whole genome shotgun (WGS) entry which is preliminary data.</text>
</comment>
<proteinExistence type="predicted"/>
<gene>
    <name evidence="1" type="ORF">HDF12_004520</name>
</gene>
<evidence type="ECO:0000313" key="1">
    <source>
        <dbReference type="EMBL" id="NYF54098.1"/>
    </source>
</evidence>
<dbReference type="Proteomes" id="UP000534186">
    <property type="component" value="Unassembled WGS sequence"/>
</dbReference>
<reference evidence="1 2" key="1">
    <citation type="submission" date="2020-07" db="EMBL/GenBank/DDBJ databases">
        <title>Genomic Encyclopedia of Type Strains, Phase IV (KMG-V): Genome sequencing to study the core and pangenomes of soil and plant-associated prokaryotes.</title>
        <authorList>
            <person name="Whitman W."/>
        </authorList>
    </citation>
    <scope>NUCLEOTIDE SEQUENCE [LARGE SCALE GENOMIC DNA]</scope>
    <source>
        <strain evidence="1 2">M8UP30</strain>
    </source>
</reference>
<evidence type="ECO:0000313" key="2">
    <source>
        <dbReference type="Proteomes" id="UP000534186"/>
    </source>
</evidence>
<dbReference type="EMBL" id="JACCCV010000003">
    <property type="protein sequence ID" value="NYF54098.1"/>
    <property type="molecule type" value="Genomic_DNA"/>
</dbReference>
<dbReference type="AlphaFoldDB" id="A0A7Y9NSD8"/>
<organism evidence="1 2">
    <name type="scientific">Tunturiibacter lichenicola</name>
    <dbReference type="NCBI Taxonomy" id="2051959"/>
    <lineage>
        <taxon>Bacteria</taxon>
        <taxon>Pseudomonadati</taxon>
        <taxon>Acidobacteriota</taxon>
        <taxon>Terriglobia</taxon>
        <taxon>Terriglobales</taxon>
        <taxon>Acidobacteriaceae</taxon>
        <taxon>Tunturiibacter</taxon>
    </lineage>
</organism>
<name>A0A7Y9NSD8_9BACT</name>